<accession>X1RW02</accession>
<name>X1RW02_9ZZZZ</name>
<organism evidence="2">
    <name type="scientific">marine sediment metagenome</name>
    <dbReference type="NCBI Taxonomy" id="412755"/>
    <lineage>
        <taxon>unclassified sequences</taxon>
        <taxon>metagenomes</taxon>
        <taxon>ecological metagenomes</taxon>
    </lineage>
</organism>
<feature type="transmembrane region" description="Helical" evidence="1">
    <location>
        <begin position="6"/>
        <end position="28"/>
    </location>
</feature>
<keyword evidence="1" id="KW-0472">Membrane</keyword>
<proteinExistence type="predicted"/>
<feature type="transmembrane region" description="Helical" evidence="1">
    <location>
        <begin position="73"/>
        <end position="94"/>
    </location>
</feature>
<protein>
    <submittedName>
        <fullName evidence="2">Uncharacterized protein</fullName>
    </submittedName>
</protein>
<evidence type="ECO:0000313" key="2">
    <source>
        <dbReference type="EMBL" id="GAI59669.1"/>
    </source>
</evidence>
<feature type="transmembrane region" description="Helical" evidence="1">
    <location>
        <begin position="49"/>
        <end position="67"/>
    </location>
</feature>
<dbReference type="AlphaFoldDB" id="X1RW02"/>
<feature type="non-terminal residue" evidence="2">
    <location>
        <position position="1"/>
    </location>
</feature>
<dbReference type="EMBL" id="BARW01004064">
    <property type="protein sequence ID" value="GAI59669.1"/>
    <property type="molecule type" value="Genomic_DNA"/>
</dbReference>
<keyword evidence="1" id="KW-1133">Transmembrane helix</keyword>
<evidence type="ECO:0000256" key="1">
    <source>
        <dbReference type="SAM" id="Phobius"/>
    </source>
</evidence>
<sequence>ANPMDIDYKGFVLIFLGLSILTACITGFHFAAKSMKKEEPPEIRWKGRFLLVAFLFFGISAIFDALIEMGPILLVIMRIILALAMFLFYLGFILPRWSKKFLSIKVE</sequence>
<comment type="caution">
    <text evidence="2">The sequence shown here is derived from an EMBL/GenBank/DDBJ whole genome shotgun (WGS) entry which is preliminary data.</text>
</comment>
<gene>
    <name evidence="2" type="ORF">S12H4_09822</name>
</gene>
<keyword evidence="1" id="KW-0812">Transmembrane</keyword>
<reference evidence="2" key="1">
    <citation type="journal article" date="2014" name="Front. Microbiol.">
        <title>High frequency of phylogenetically diverse reductive dehalogenase-homologous genes in deep subseafloor sedimentary metagenomes.</title>
        <authorList>
            <person name="Kawai M."/>
            <person name="Futagami T."/>
            <person name="Toyoda A."/>
            <person name="Takaki Y."/>
            <person name="Nishi S."/>
            <person name="Hori S."/>
            <person name="Arai W."/>
            <person name="Tsubouchi T."/>
            <person name="Morono Y."/>
            <person name="Uchiyama I."/>
            <person name="Ito T."/>
            <person name="Fujiyama A."/>
            <person name="Inagaki F."/>
            <person name="Takami H."/>
        </authorList>
    </citation>
    <scope>NUCLEOTIDE SEQUENCE</scope>
    <source>
        <strain evidence="2">Expedition CK06-06</strain>
    </source>
</reference>